<keyword evidence="2" id="KW-1133">Transmembrane helix</keyword>
<evidence type="ECO:0000256" key="1">
    <source>
        <dbReference type="SAM" id="MobiDB-lite"/>
    </source>
</evidence>
<sequence>MKSVFRRPNLRSQRPFSPPRKSSPCSSLFSSDKFLPLHPRSSLFNPHLLPTGVRSRKPLHESPFCRWSPPQEYERPKELSTKEFALRNATLENLWENPDMRSLYNSVFAFFVLLYIYIAIFYYLNVERFKKDISVVAWTFSRFHIVAATWSGMNLSVVFILYPVFRFWATNRTFAKKKETQPLTRSMVEKFEKLFALMTGIEKKMEAAQEEMKQNMRSGQEEMKQEMRSEQERMEQV</sequence>
<feature type="transmembrane region" description="Helical" evidence="2">
    <location>
        <begin position="144"/>
        <end position="168"/>
    </location>
</feature>
<feature type="transmembrane region" description="Helical" evidence="2">
    <location>
        <begin position="103"/>
        <end position="124"/>
    </location>
</feature>
<keyword evidence="4" id="KW-1185">Reference proteome</keyword>
<gene>
    <name evidence="3" type="ORF">AVEN_36148_1</name>
</gene>
<dbReference type="EMBL" id="BGPR01000605">
    <property type="protein sequence ID" value="GBM28201.1"/>
    <property type="molecule type" value="Genomic_DNA"/>
</dbReference>
<dbReference type="Proteomes" id="UP000499080">
    <property type="component" value="Unassembled WGS sequence"/>
</dbReference>
<evidence type="ECO:0000256" key="2">
    <source>
        <dbReference type="SAM" id="Phobius"/>
    </source>
</evidence>
<organism evidence="3 4">
    <name type="scientific">Araneus ventricosus</name>
    <name type="common">Orbweaver spider</name>
    <name type="synonym">Epeira ventricosa</name>
    <dbReference type="NCBI Taxonomy" id="182803"/>
    <lineage>
        <taxon>Eukaryota</taxon>
        <taxon>Metazoa</taxon>
        <taxon>Ecdysozoa</taxon>
        <taxon>Arthropoda</taxon>
        <taxon>Chelicerata</taxon>
        <taxon>Arachnida</taxon>
        <taxon>Araneae</taxon>
        <taxon>Araneomorphae</taxon>
        <taxon>Entelegynae</taxon>
        <taxon>Araneoidea</taxon>
        <taxon>Araneidae</taxon>
        <taxon>Araneus</taxon>
    </lineage>
</organism>
<accession>A0A4Y2EHA9</accession>
<feature type="region of interest" description="Disordered" evidence="1">
    <location>
        <begin position="209"/>
        <end position="237"/>
    </location>
</feature>
<keyword evidence="2" id="KW-0812">Transmembrane</keyword>
<name>A0A4Y2EHA9_ARAVE</name>
<dbReference type="AlphaFoldDB" id="A0A4Y2EHA9"/>
<evidence type="ECO:0000313" key="3">
    <source>
        <dbReference type="EMBL" id="GBM28201.1"/>
    </source>
</evidence>
<keyword evidence="2" id="KW-0472">Membrane</keyword>
<feature type="region of interest" description="Disordered" evidence="1">
    <location>
        <begin position="1"/>
        <end position="27"/>
    </location>
</feature>
<evidence type="ECO:0000313" key="4">
    <source>
        <dbReference type="Proteomes" id="UP000499080"/>
    </source>
</evidence>
<reference evidence="3 4" key="1">
    <citation type="journal article" date="2019" name="Sci. Rep.">
        <title>Orb-weaving spider Araneus ventricosus genome elucidates the spidroin gene catalogue.</title>
        <authorList>
            <person name="Kono N."/>
            <person name="Nakamura H."/>
            <person name="Ohtoshi R."/>
            <person name="Moran D.A.P."/>
            <person name="Shinohara A."/>
            <person name="Yoshida Y."/>
            <person name="Fujiwara M."/>
            <person name="Mori M."/>
            <person name="Tomita M."/>
            <person name="Arakawa K."/>
        </authorList>
    </citation>
    <scope>NUCLEOTIDE SEQUENCE [LARGE SCALE GENOMIC DNA]</scope>
</reference>
<protein>
    <submittedName>
        <fullName evidence="3">Uncharacterized protein</fullName>
    </submittedName>
</protein>
<proteinExistence type="predicted"/>
<comment type="caution">
    <text evidence="3">The sequence shown here is derived from an EMBL/GenBank/DDBJ whole genome shotgun (WGS) entry which is preliminary data.</text>
</comment>